<keyword evidence="2" id="KW-1185">Reference proteome</keyword>
<name>A0ABT9NTV0_9ACTN</name>
<accession>A0ABT9NTV0</accession>
<gene>
    <name evidence="1" type="ORF">J2S59_003413</name>
</gene>
<protein>
    <submittedName>
        <fullName evidence="1">Uncharacterized protein</fullName>
    </submittedName>
</protein>
<proteinExistence type="predicted"/>
<dbReference type="Proteomes" id="UP001240447">
    <property type="component" value="Unassembled WGS sequence"/>
</dbReference>
<evidence type="ECO:0000313" key="2">
    <source>
        <dbReference type="Proteomes" id="UP001240447"/>
    </source>
</evidence>
<evidence type="ECO:0000313" key="1">
    <source>
        <dbReference type="EMBL" id="MDP9823604.1"/>
    </source>
</evidence>
<organism evidence="1 2">
    <name type="scientific">Nocardioides massiliensis</name>
    <dbReference type="NCBI Taxonomy" id="1325935"/>
    <lineage>
        <taxon>Bacteria</taxon>
        <taxon>Bacillati</taxon>
        <taxon>Actinomycetota</taxon>
        <taxon>Actinomycetes</taxon>
        <taxon>Propionibacteriales</taxon>
        <taxon>Nocardioidaceae</taxon>
        <taxon>Nocardioides</taxon>
    </lineage>
</organism>
<comment type="caution">
    <text evidence="1">The sequence shown here is derived from an EMBL/GenBank/DDBJ whole genome shotgun (WGS) entry which is preliminary data.</text>
</comment>
<dbReference type="RefSeq" id="WP_068123740.1">
    <property type="nucleotide sequence ID" value="NZ_CCXJ01000666.1"/>
</dbReference>
<sequence>MTNLPDPGLTPPPSRAAADAWHWQLEDAQGAVVEGPAGGAFPSQGDAETWLGESWRELRESGVSAVRLFEGDREVYGPMALDA</sequence>
<reference evidence="1 2" key="1">
    <citation type="submission" date="2023-07" db="EMBL/GenBank/DDBJ databases">
        <title>Sequencing the genomes of 1000 actinobacteria strains.</title>
        <authorList>
            <person name="Klenk H.-P."/>
        </authorList>
    </citation>
    <scope>NUCLEOTIDE SEQUENCE [LARGE SCALE GENOMIC DNA]</scope>
    <source>
        <strain evidence="1 2">GD13</strain>
    </source>
</reference>
<dbReference type="EMBL" id="JAUSQM010000001">
    <property type="protein sequence ID" value="MDP9823604.1"/>
    <property type="molecule type" value="Genomic_DNA"/>
</dbReference>